<evidence type="ECO:0000256" key="12">
    <source>
        <dbReference type="SAM" id="Phobius"/>
    </source>
</evidence>
<feature type="transmembrane region" description="Helical" evidence="12">
    <location>
        <begin position="364"/>
        <end position="384"/>
    </location>
</feature>
<dbReference type="InterPro" id="IPR036878">
    <property type="entry name" value="Glu_permease_IIB"/>
</dbReference>
<feature type="transmembrane region" description="Helical" evidence="12">
    <location>
        <begin position="184"/>
        <end position="204"/>
    </location>
</feature>
<keyword evidence="9 12" id="KW-1133">Transmembrane helix</keyword>
<sequence length="468" mass="49973">MAKDEKFIKLAKAILEEVGEKENIINAAHCATRLRFNLRDENVPNDEKIKEIKGVLGVIRAGGQLQVIIGQDVSKVYDEVCKIIGVKSNDMIDENNKPKEKITIKSVLNGILDVLSGSLVPAIPVITASAFFKMFAALFGPSMFNIISDKSDFYVLSTFVGDAGFYFFPVLIGYTSAKKFKVSPIMGILLGAIMLHPTFTGLVGKEFSVYGIPCSVQNYGSTILPIILSVWVMSYVERFFNKYLPSALRSVFAPAFTIVVMLPIALCVLGPAGSFLGNYICNGIIALGGISGFLGVAIIGATFEFLVMSGMHMILIAFLFQVFATAGHENFVAVGMAAATYAVAGMCLGAALRIKDSEQKSLSFGFLISLLVGGITEPGLYGVGVRYKKPLLGLVAGGFAGGLYMGILHLGHYTLIPSTNIIGILAFTGNGVSNLVNGIIGCIISVIVAAVVTYFFGFDKNDPIVKGN</sequence>
<gene>
    <name evidence="15" type="primary">pts11BC</name>
    <name evidence="15" type="ORF">psyc5s11_16010</name>
</gene>
<name>A0ABM7T308_9CLOT</name>
<dbReference type="Pfam" id="PF00367">
    <property type="entry name" value="PTS_EIIB"/>
    <property type="match status" value="1"/>
</dbReference>
<evidence type="ECO:0000256" key="11">
    <source>
        <dbReference type="PROSITE-ProRule" id="PRU00421"/>
    </source>
</evidence>
<feature type="transmembrane region" description="Helical" evidence="12">
    <location>
        <begin position="435"/>
        <end position="456"/>
    </location>
</feature>
<keyword evidence="3" id="KW-1003">Cell membrane</keyword>
<dbReference type="InterPro" id="IPR013013">
    <property type="entry name" value="PTS_EIIC_1"/>
</dbReference>
<evidence type="ECO:0000256" key="4">
    <source>
        <dbReference type="ARBA" id="ARBA00022597"/>
    </source>
</evidence>
<protein>
    <submittedName>
        <fullName evidence="15">PTS fructose transporter subunit IIB</fullName>
    </submittedName>
</protein>
<dbReference type="EMBL" id="AP024849">
    <property type="protein sequence ID" value="BCZ45534.1"/>
    <property type="molecule type" value="Genomic_DNA"/>
</dbReference>
<evidence type="ECO:0000256" key="10">
    <source>
        <dbReference type="ARBA" id="ARBA00023136"/>
    </source>
</evidence>
<evidence type="ECO:0000313" key="15">
    <source>
        <dbReference type="EMBL" id="BCZ45534.1"/>
    </source>
</evidence>
<dbReference type="InterPro" id="IPR018113">
    <property type="entry name" value="PTrfase_EIIB_Cys"/>
</dbReference>
<feature type="transmembrane region" description="Helical" evidence="12">
    <location>
        <begin position="279"/>
        <end position="299"/>
    </location>
</feature>
<dbReference type="PROSITE" id="PS51098">
    <property type="entry name" value="PTS_EIIB_TYPE_1"/>
    <property type="match status" value="1"/>
</dbReference>
<accession>A0ABM7T308</accession>
<dbReference type="Pfam" id="PF02378">
    <property type="entry name" value="PTS_EIIC"/>
    <property type="match status" value="1"/>
</dbReference>
<keyword evidence="8" id="KW-0418">Kinase</keyword>
<evidence type="ECO:0000256" key="9">
    <source>
        <dbReference type="ARBA" id="ARBA00022989"/>
    </source>
</evidence>
<evidence type="ECO:0000256" key="8">
    <source>
        <dbReference type="ARBA" id="ARBA00022777"/>
    </source>
</evidence>
<dbReference type="PANTHER" id="PTHR30175:SF1">
    <property type="entry name" value="PTS SYSTEM ARBUTIN-, CELLOBIOSE-, AND SALICIN-SPECIFIC EIIBC COMPONENT-RELATED"/>
    <property type="match status" value="1"/>
</dbReference>
<dbReference type="PANTHER" id="PTHR30175">
    <property type="entry name" value="PHOSPHOTRANSFERASE SYSTEM TRANSPORT PROTEIN"/>
    <property type="match status" value="1"/>
</dbReference>
<keyword evidence="5" id="KW-0808">Transferase</keyword>
<evidence type="ECO:0000256" key="5">
    <source>
        <dbReference type="ARBA" id="ARBA00022679"/>
    </source>
</evidence>
<keyword evidence="2" id="KW-0813">Transport</keyword>
<dbReference type="CDD" id="cd00212">
    <property type="entry name" value="PTS_IIB_glc"/>
    <property type="match status" value="1"/>
</dbReference>
<reference evidence="16" key="1">
    <citation type="submission" date="2021-07" db="EMBL/GenBank/DDBJ databases">
        <title>Complete genome sequencing of a Clostridium isolate.</title>
        <authorList>
            <person name="Ueki A."/>
            <person name="Tonouchi A."/>
        </authorList>
    </citation>
    <scope>NUCLEOTIDE SEQUENCE [LARGE SCALE GENOMIC DNA]</scope>
    <source>
        <strain evidence="16">C5S11</strain>
    </source>
</reference>
<dbReference type="PROSITE" id="PS01035">
    <property type="entry name" value="PTS_EIIB_TYPE_1_CYS"/>
    <property type="match status" value="1"/>
</dbReference>
<dbReference type="InterPro" id="IPR003352">
    <property type="entry name" value="PTS_EIIC"/>
</dbReference>
<keyword evidence="4" id="KW-0762">Sugar transport</keyword>
<dbReference type="SUPFAM" id="SSF55604">
    <property type="entry name" value="Glucose permease domain IIB"/>
    <property type="match status" value="1"/>
</dbReference>
<dbReference type="RefSeq" id="WP_224037122.1">
    <property type="nucleotide sequence ID" value="NZ_AP024849.1"/>
</dbReference>
<evidence type="ECO:0000259" key="13">
    <source>
        <dbReference type="PROSITE" id="PS51098"/>
    </source>
</evidence>
<feature type="transmembrane region" description="Helical" evidence="12">
    <location>
        <begin position="153"/>
        <end position="172"/>
    </location>
</feature>
<organism evidence="15 16">
    <name type="scientific">Clostridium gelidum</name>
    <dbReference type="NCBI Taxonomy" id="704125"/>
    <lineage>
        <taxon>Bacteria</taxon>
        <taxon>Bacillati</taxon>
        <taxon>Bacillota</taxon>
        <taxon>Clostridia</taxon>
        <taxon>Eubacteriales</taxon>
        <taxon>Clostridiaceae</taxon>
        <taxon>Clostridium</taxon>
    </lineage>
</organism>
<feature type="transmembrane region" description="Helical" evidence="12">
    <location>
        <begin position="122"/>
        <end position="141"/>
    </location>
</feature>
<feature type="domain" description="PTS EIIB type-1" evidence="13">
    <location>
        <begin position="8"/>
        <end position="90"/>
    </location>
</feature>
<evidence type="ECO:0000256" key="2">
    <source>
        <dbReference type="ARBA" id="ARBA00022448"/>
    </source>
</evidence>
<feature type="transmembrane region" description="Helical" evidence="12">
    <location>
        <begin position="391"/>
        <end position="415"/>
    </location>
</feature>
<evidence type="ECO:0000256" key="1">
    <source>
        <dbReference type="ARBA" id="ARBA00004651"/>
    </source>
</evidence>
<evidence type="ECO:0000259" key="14">
    <source>
        <dbReference type="PROSITE" id="PS51103"/>
    </source>
</evidence>
<keyword evidence="10 12" id="KW-0472">Membrane</keyword>
<feature type="transmembrane region" description="Helical" evidence="12">
    <location>
        <begin position="216"/>
        <end position="236"/>
    </location>
</feature>
<evidence type="ECO:0000313" key="16">
    <source>
        <dbReference type="Proteomes" id="UP000824633"/>
    </source>
</evidence>
<evidence type="ECO:0000256" key="7">
    <source>
        <dbReference type="ARBA" id="ARBA00022692"/>
    </source>
</evidence>
<keyword evidence="6" id="KW-0598">Phosphotransferase system</keyword>
<feature type="transmembrane region" description="Helical" evidence="12">
    <location>
        <begin position="331"/>
        <end position="352"/>
    </location>
</feature>
<evidence type="ECO:0000256" key="3">
    <source>
        <dbReference type="ARBA" id="ARBA00022475"/>
    </source>
</evidence>
<feature type="transmembrane region" description="Helical" evidence="12">
    <location>
        <begin position="305"/>
        <end position="324"/>
    </location>
</feature>
<feature type="active site" description="Phosphocysteine intermediate; for EIIB activity" evidence="11">
    <location>
        <position position="30"/>
    </location>
</feature>
<keyword evidence="7 12" id="KW-0812">Transmembrane</keyword>
<evidence type="ECO:0000256" key="6">
    <source>
        <dbReference type="ARBA" id="ARBA00022683"/>
    </source>
</evidence>
<feature type="domain" description="PTS EIIC type-1" evidence="14">
    <location>
        <begin position="106"/>
        <end position="468"/>
    </location>
</feature>
<dbReference type="InterPro" id="IPR050558">
    <property type="entry name" value="PTS_Sugar-Specific_Components"/>
</dbReference>
<dbReference type="Proteomes" id="UP000824633">
    <property type="component" value="Chromosome"/>
</dbReference>
<dbReference type="InterPro" id="IPR001996">
    <property type="entry name" value="PTS_IIB_1"/>
</dbReference>
<proteinExistence type="predicted"/>
<feature type="transmembrane region" description="Helical" evidence="12">
    <location>
        <begin position="251"/>
        <end position="272"/>
    </location>
</feature>
<comment type="subcellular location">
    <subcellularLocation>
        <location evidence="1">Cell membrane</location>
        <topology evidence="1">Multi-pass membrane protein</topology>
    </subcellularLocation>
</comment>
<dbReference type="Gene3D" id="3.30.1360.60">
    <property type="entry name" value="Glucose permease domain IIB"/>
    <property type="match status" value="1"/>
</dbReference>
<dbReference type="PROSITE" id="PS51103">
    <property type="entry name" value="PTS_EIIC_TYPE_1"/>
    <property type="match status" value="1"/>
</dbReference>
<keyword evidence="16" id="KW-1185">Reference proteome</keyword>